<feature type="repeat" description="ANK" evidence="3">
    <location>
        <begin position="187"/>
        <end position="218"/>
    </location>
</feature>
<keyword evidence="2 3" id="KW-0040">ANK repeat</keyword>
<dbReference type="SUPFAM" id="SSF57850">
    <property type="entry name" value="RING/U-box"/>
    <property type="match status" value="1"/>
</dbReference>
<feature type="compositionally biased region" description="Basic and acidic residues" evidence="4">
    <location>
        <begin position="350"/>
        <end position="370"/>
    </location>
</feature>
<reference evidence="5" key="2">
    <citation type="journal article" date="2023" name="IMA Fungus">
        <title>Comparative genomic study of the Penicillium genus elucidates a diverse pangenome and 15 lateral gene transfer events.</title>
        <authorList>
            <person name="Petersen C."/>
            <person name="Sorensen T."/>
            <person name="Nielsen M.R."/>
            <person name="Sondergaard T.E."/>
            <person name="Sorensen J.L."/>
            <person name="Fitzpatrick D.A."/>
            <person name="Frisvad J.C."/>
            <person name="Nielsen K.L."/>
        </authorList>
    </citation>
    <scope>NUCLEOTIDE SEQUENCE</scope>
    <source>
        <strain evidence="5">IBT 21917</strain>
    </source>
</reference>
<feature type="repeat" description="ANK" evidence="3">
    <location>
        <begin position="252"/>
        <end position="286"/>
    </location>
</feature>
<dbReference type="InterPro" id="IPR002110">
    <property type="entry name" value="Ankyrin_rpt"/>
</dbReference>
<dbReference type="AlphaFoldDB" id="A0A9W9LR15"/>
<feature type="region of interest" description="Disordered" evidence="4">
    <location>
        <begin position="348"/>
        <end position="370"/>
    </location>
</feature>
<feature type="repeat" description="ANK" evidence="3">
    <location>
        <begin position="375"/>
        <end position="400"/>
    </location>
</feature>
<evidence type="ECO:0000313" key="6">
    <source>
        <dbReference type="Proteomes" id="UP001146351"/>
    </source>
</evidence>
<organism evidence="5 6">
    <name type="scientific">Penicillium capsulatum</name>
    <dbReference type="NCBI Taxonomy" id="69766"/>
    <lineage>
        <taxon>Eukaryota</taxon>
        <taxon>Fungi</taxon>
        <taxon>Dikarya</taxon>
        <taxon>Ascomycota</taxon>
        <taxon>Pezizomycotina</taxon>
        <taxon>Eurotiomycetes</taxon>
        <taxon>Eurotiomycetidae</taxon>
        <taxon>Eurotiales</taxon>
        <taxon>Aspergillaceae</taxon>
        <taxon>Penicillium</taxon>
    </lineage>
</organism>
<dbReference type="PROSITE" id="PS50088">
    <property type="entry name" value="ANK_REPEAT"/>
    <property type="match status" value="7"/>
</dbReference>
<dbReference type="Pfam" id="PF00023">
    <property type="entry name" value="Ank"/>
    <property type="match status" value="2"/>
</dbReference>
<dbReference type="Pfam" id="PF12796">
    <property type="entry name" value="Ank_2"/>
    <property type="match status" value="2"/>
</dbReference>
<evidence type="ECO:0000256" key="3">
    <source>
        <dbReference type="PROSITE-ProRule" id="PRU00023"/>
    </source>
</evidence>
<feature type="repeat" description="ANK" evidence="3">
    <location>
        <begin position="287"/>
        <end position="319"/>
    </location>
</feature>
<dbReference type="PANTHER" id="PTHR24173:SF74">
    <property type="entry name" value="ANKYRIN REPEAT DOMAIN-CONTAINING PROTEIN 16"/>
    <property type="match status" value="1"/>
</dbReference>
<dbReference type="PANTHER" id="PTHR24173">
    <property type="entry name" value="ANKYRIN REPEAT CONTAINING"/>
    <property type="match status" value="1"/>
</dbReference>
<reference evidence="5" key="1">
    <citation type="submission" date="2022-11" db="EMBL/GenBank/DDBJ databases">
        <authorList>
            <person name="Petersen C."/>
        </authorList>
    </citation>
    <scope>NUCLEOTIDE SEQUENCE</scope>
    <source>
        <strain evidence="5">IBT 21917</strain>
    </source>
</reference>
<dbReference type="Proteomes" id="UP001146351">
    <property type="component" value="Unassembled WGS sequence"/>
</dbReference>
<feature type="repeat" description="ANK" evidence="3">
    <location>
        <begin position="117"/>
        <end position="149"/>
    </location>
</feature>
<evidence type="ECO:0000256" key="4">
    <source>
        <dbReference type="SAM" id="MobiDB-lite"/>
    </source>
</evidence>
<dbReference type="InterPro" id="IPR036770">
    <property type="entry name" value="Ankyrin_rpt-contain_sf"/>
</dbReference>
<proteinExistence type="predicted"/>
<dbReference type="PRINTS" id="PR01415">
    <property type="entry name" value="ANKYRIN"/>
</dbReference>
<keyword evidence="6" id="KW-1185">Reference proteome</keyword>
<comment type="caution">
    <text evidence="5">The sequence shown here is derived from an EMBL/GenBank/DDBJ whole genome shotgun (WGS) entry which is preliminary data.</text>
</comment>
<sequence>MHLLDLPLELFLDVWDILDDEEEYETMNALVQTCHYFHQNFNSRLYEAVTESHDGTHEALTWAIRNGPTGTMEKFLDAGIDMMEYEFIFNMAAKHNRSDSIKLWIEHGFDPNKGNYMNQTALHNAAMHDHVEVAQLLLDSGADIHAPDSDSYTALSYAVAKGGVNVLKMLLERGASTDVTMEYPGIPLALAAKKARFGHDAIVRRLLDAGADINVVTDYDKDCLHLAAAGGHPKVVRTLLERGMDPNAEDERGYSPLSWACYSRSPNEEVIKVLLEYNADTEIKNDSELTALGIAARMGRAGAVQPLLAKGADPTTTEEFGCTPLILATRFGHADVALTILDDGTPPDTWNRKDFTPEEKGQDTYRRSIDMPDSRGRTPLFLATLYGFHDLVKLLLCRGSAAMQIPTCAGRTPVSIVEAQRQMEFTAGTEDLQRTWQAIENPLDATVDLAELYKFAERSEDDSVVEAWCDSCDVPLSVWDTHFHCDYCDNGDFDICAECFALGDTCYDATHTLYRTRRVNNSWHYDYDDPVEQVDAAVMTGEFFKLAITA</sequence>
<evidence type="ECO:0000256" key="2">
    <source>
        <dbReference type="ARBA" id="ARBA00023043"/>
    </source>
</evidence>
<dbReference type="OrthoDB" id="341259at2759"/>
<dbReference type="Gene3D" id="1.25.40.20">
    <property type="entry name" value="Ankyrin repeat-containing domain"/>
    <property type="match status" value="1"/>
</dbReference>
<dbReference type="SUPFAM" id="SSF48403">
    <property type="entry name" value="Ankyrin repeat"/>
    <property type="match status" value="1"/>
</dbReference>
<feature type="repeat" description="ANK" evidence="3">
    <location>
        <begin position="150"/>
        <end position="182"/>
    </location>
</feature>
<dbReference type="EMBL" id="JAPQKO010000003">
    <property type="protein sequence ID" value="KAJ5172166.1"/>
    <property type="molecule type" value="Genomic_DNA"/>
</dbReference>
<feature type="repeat" description="ANK" evidence="3">
    <location>
        <begin position="219"/>
        <end position="251"/>
    </location>
</feature>
<protein>
    <submittedName>
        <fullName evidence="5">Uncharacterized protein</fullName>
    </submittedName>
</protein>
<evidence type="ECO:0000256" key="1">
    <source>
        <dbReference type="ARBA" id="ARBA00022737"/>
    </source>
</evidence>
<gene>
    <name evidence="5" type="ORF">N7492_004759</name>
</gene>
<name>A0A9W9LR15_9EURO</name>
<dbReference type="SMART" id="SM00248">
    <property type="entry name" value="ANK"/>
    <property type="match status" value="9"/>
</dbReference>
<evidence type="ECO:0000313" key="5">
    <source>
        <dbReference type="EMBL" id="KAJ5172166.1"/>
    </source>
</evidence>
<accession>A0A9W9LR15</accession>
<dbReference type="PROSITE" id="PS50297">
    <property type="entry name" value="ANK_REP_REGION"/>
    <property type="match status" value="5"/>
</dbReference>
<keyword evidence="1" id="KW-0677">Repeat</keyword>